<evidence type="ECO:0000313" key="1">
    <source>
        <dbReference type="EMBL" id="TNY48370.1"/>
    </source>
</evidence>
<proteinExistence type="predicted"/>
<dbReference type="Proteomes" id="UP000316580">
    <property type="component" value="Unassembled WGS sequence"/>
</dbReference>
<dbReference type="AlphaFoldDB" id="A0A660A7V0"/>
<name>A0A660A7V0_STRPY</name>
<reference evidence="1 2" key="1">
    <citation type="submission" date="2019-05" db="EMBL/GenBank/DDBJ databases">
        <title>Novel genomic isolates of S.pyogenes and S.dysgalactiae subsp. equisimilis associated to necrotising fasciitis (NSTI).</title>
        <authorList>
            <person name="Barrantes I."/>
        </authorList>
    </citation>
    <scope>NUCLEOTIDE SEQUENCE [LARGE SCALE GENOMIC DNA]</scope>
    <source>
        <strain evidence="1 2">SPY6028</strain>
    </source>
</reference>
<sequence>MDINVFATDMDGAFLTDANDYDRQRFAHVFEVLQAQGKRFVAISGNQYY</sequence>
<protein>
    <submittedName>
        <fullName evidence="1">Phosphatase</fullName>
    </submittedName>
</protein>
<evidence type="ECO:0000313" key="2">
    <source>
        <dbReference type="Proteomes" id="UP000316580"/>
    </source>
</evidence>
<comment type="caution">
    <text evidence="1">The sequence shown here is derived from an EMBL/GenBank/DDBJ whole genome shotgun (WGS) entry which is preliminary data.</text>
</comment>
<accession>A0A660A7V0</accession>
<dbReference type="InterPro" id="IPR036412">
    <property type="entry name" value="HAD-like_sf"/>
</dbReference>
<dbReference type="SUPFAM" id="SSF56784">
    <property type="entry name" value="HAD-like"/>
    <property type="match status" value="1"/>
</dbReference>
<dbReference type="Gene3D" id="3.40.50.1000">
    <property type="entry name" value="HAD superfamily/HAD-like"/>
    <property type="match status" value="1"/>
</dbReference>
<gene>
    <name evidence="1" type="ORF">FGO82_01985</name>
</gene>
<dbReference type="InterPro" id="IPR023214">
    <property type="entry name" value="HAD_sf"/>
</dbReference>
<dbReference type="EMBL" id="VCID01000426">
    <property type="protein sequence ID" value="TNY48370.1"/>
    <property type="molecule type" value="Genomic_DNA"/>
</dbReference>
<organism evidence="1 2">
    <name type="scientific">Streptococcus pyogenes</name>
    <dbReference type="NCBI Taxonomy" id="1314"/>
    <lineage>
        <taxon>Bacteria</taxon>
        <taxon>Bacillati</taxon>
        <taxon>Bacillota</taxon>
        <taxon>Bacilli</taxon>
        <taxon>Lactobacillales</taxon>
        <taxon>Streptococcaceae</taxon>
        <taxon>Streptococcus</taxon>
    </lineage>
</organism>